<evidence type="ECO:0008006" key="8">
    <source>
        <dbReference type="Google" id="ProtNLM"/>
    </source>
</evidence>
<dbReference type="Pfam" id="PF13947">
    <property type="entry name" value="GUB_WAK_bind"/>
    <property type="match status" value="1"/>
</dbReference>
<feature type="domain" description="Wall-associated receptor kinase C-terminal" evidence="5">
    <location>
        <begin position="181"/>
        <end position="251"/>
    </location>
</feature>
<reference evidence="6" key="2">
    <citation type="submission" date="2021-12" db="EMBL/GenBank/DDBJ databases">
        <title>Resequencing data analysis of finger millet.</title>
        <authorList>
            <person name="Hatakeyama M."/>
            <person name="Aluri S."/>
            <person name="Balachadran M.T."/>
            <person name="Sivarajan S.R."/>
            <person name="Poveda L."/>
            <person name="Shimizu-Inatsugi R."/>
            <person name="Schlapbach R."/>
            <person name="Sreeman S.M."/>
            <person name="Shimizu K.K."/>
        </authorList>
    </citation>
    <scope>NUCLEOTIDE SEQUENCE</scope>
</reference>
<dbReference type="GO" id="GO:0016020">
    <property type="term" value="C:membrane"/>
    <property type="evidence" value="ECO:0007669"/>
    <property type="project" value="UniProtKB-SubCell"/>
</dbReference>
<protein>
    <recommendedName>
        <fullName evidence="8">Wall-associated receptor kinase galacturonan-binding domain-containing protein</fullName>
    </recommendedName>
</protein>
<accession>A0AAV5D6Q5</accession>
<keyword evidence="7" id="KW-1185">Reference proteome</keyword>
<comment type="caution">
    <text evidence="6">The sequence shown here is derived from an EMBL/GenBank/DDBJ whole genome shotgun (WGS) entry which is preliminary data.</text>
</comment>
<comment type="subcellular location">
    <subcellularLocation>
        <location evidence="1">Membrane</location>
        <topology evidence="1">Single-pass membrane protein</topology>
    </subcellularLocation>
</comment>
<dbReference type="InterPro" id="IPR032872">
    <property type="entry name" value="WAK_assoc_C"/>
</dbReference>
<sequence>MRRRSGLGVVAQPQFLLHPSMILELFSVVLASLLLHLAIASSNAPSKTICAPARCGDLTISYPFSLGGVQSFEYGLPSFNLTCDPDGRAYLSRTFRDHLYRVQEIFYYNNSLVVAMDTAFSGGDERCPVPDFNISSSLSLFPLIISGKNKEITFVCNCEVPPTMKLPQTCANRSIGAYFSEDTEARRATTNCSSVSVPVRAFQEKRQARDYVPMISDGFLLEWPALEDCDACMRRGGKCRFVQLSIQCLCDGQPCPTSRRNGKQRVSLGCSYF</sequence>
<keyword evidence="3" id="KW-0325">Glycoprotein</keyword>
<evidence type="ECO:0000259" key="4">
    <source>
        <dbReference type="Pfam" id="PF13947"/>
    </source>
</evidence>
<dbReference type="Proteomes" id="UP001054889">
    <property type="component" value="Unassembled WGS sequence"/>
</dbReference>
<evidence type="ECO:0000313" key="6">
    <source>
        <dbReference type="EMBL" id="GJN05872.1"/>
    </source>
</evidence>
<feature type="domain" description="Wall-associated receptor kinase galacturonan-binding" evidence="4">
    <location>
        <begin position="50"/>
        <end position="115"/>
    </location>
</feature>
<evidence type="ECO:0000256" key="1">
    <source>
        <dbReference type="ARBA" id="ARBA00004167"/>
    </source>
</evidence>
<dbReference type="GO" id="GO:0030247">
    <property type="term" value="F:polysaccharide binding"/>
    <property type="evidence" value="ECO:0007669"/>
    <property type="project" value="InterPro"/>
</dbReference>
<dbReference type="PANTHER" id="PTHR33138:SF75">
    <property type="entry name" value="WALL-ASSOCIATED RECEPTOR KINASE GALACTURONAN-BINDING DOMAIN-CONTAINING PROTEIN"/>
    <property type="match status" value="1"/>
</dbReference>
<dbReference type="PANTHER" id="PTHR33138">
    <property type="entry name" value="OS01G0690200 PROTEIN"/>
    <property type="match status" value="1"/>
</dbReference>
<evidence type="ECO:0000256" key="2">
    <source>
        <dbReference type="ARBA" id="ARBA00022729"/>
    </source>
</evidence>
<evidence type="ECO:0000313" key="7">
    <source>
        <dbReference type="Proteomes" id="UP001054889"/>
    </source>
</evidence>
<dbReference type="Pfam" id="PF14380">
    <property type="entry name" value="WAK_assoc"/>
    <property type="match status" value="1"/>
</dbReference>
<name>A0AAV5D6Q5_ELECO</name>
<dbReference type="AlphaFoldDB" id="A0AAV5D6Q5"/>
<reference evidence="6" key="1">
    <citation type="journal article" date="2018" name="DNA Res.">
        <title>Multiple hybrid de novo genome assembly of finger millet, an orphan allotetraploid crop.</title>
        <authorList>
            <person name="Hatakeyama M."/>
            <person name="Aluri S."/>
            <person name="Balachadran M.T."/>
            <person name="Sivarajan S.R."/>
            <person name="Patrignani A."/>
            <person name="Gruter S."/>
            <person name="Poveda L."/>
            <person name="Shimizu-Inatsugi R."/>
            <person name="Baeten J."/>
            <person name="Francoijs K.J."/>
            <person name="Nataraja K.N."/>
            <person name="Reddy Y.A.N."/>
            <person name="Phadnis S."/>
            <person name="Ravikumar R.L."/>
            <person name="Schlapbach R."/>
            <person name="Sreeman S.M."/>
            <person name="Shimizu K.K."/>
        </authorList>
    </citation>
    <scope>NUCLEOTIDE SEQUENCE</scope>
</reference>
<evidence type="ECO:0000259" key="5">
    <source>
        <dbReference type="Pfam" id="PF14380"/>
    </source>
</evidence>
<evidence type="ECO:0000256" key="3">
    <source>
        <dbReference type="ARBA" id="ARBA00023180"/>
    </source>
</evidence>
<keyword evidence="2" id="KW-0732">Signal</keyword>
<dbReference type="EMBL" id="BQKI01000012">
    <property type="protein sequence ID" value="GJN05872.1"/>
    <property type="molecule type" value="Genomic_DNA"/>
</dbReference>
<organism evidence="6 7">
    <name type="scientific">Eleusine coracana subsp. coracana</name>
    <dbReference type="NCBI Taxonomy" id="191504"/>
    <lineage>
        <taxon>Eukaryota</taxon>
        <taxon>Viridiplantae</taxon>
        <taxon>Streptophyta</taxon>
        <taxon>Embryophyta</taxon>
        <taxon>Tracheophyta</taxon>
        <taxon>Spermatophyta</taxon>
        <taxon>Magnoliopsida</taxon>
        <taxon>Liliopsida</taxon>
        <taxon>Poales</taxon>
        <taxon>Poaceae</taxon>
        <taxon>PACMAD clade</taxon>
        <taxon>Chloridoideae</taxon>
        <taxon>Cynodonteae</taxon>
        <taxon>Eleusininae</taxon>
        <taxon>Eleusine</taxon>
    </lineage>
</organism>
<proteinExistence type="predicted"/>
<dbReference type="InterPro" id="IPR025287">
    <property type="entry name" value="WAK_GUB"/>
</dbReference>
<gene>
    <name evidence="6" type="primary">ga23542</name>
    <name evidence="6" type="ORF">PR202_ga23542</name>
</gene>